<proteinExistence type="predicted"/>
<name>A0A5D3FYH6_9ACTN</name>
<dbReference type="Proteomes" id="UP000323505">
    <property type="component" value="Unassembled WGS sequence"/>
</dbReference>
<accession>A0A5D3FYH6</accession>
<evidence type="ECO:0000313" key="3">
    <source>
        <dbReference type="Proteomes" id="UP000323505"/>
    </source>
</evidence>
<evidence type="ECO:0000313" key="2">
    <source>
        <dbReference type="EMBL" id="TYK53069.1"/>
    </source>
</evidence>
<gene>
    <name evidence="2" type="ORF">FXF68_04900</name>
</gene>
<reference evidence="2 3" key="1">
    <citation type="submission" date="2019-08" db="EMBL/GenBank/DDBJ databases">
        <title>Actinomadura sp. nov. CYP1-5 isolated from mountain soil.</title>
        <authorList>
            <person name="Songsumanus A."/>
            <person name="Kuncharoen N."/>
            <person name="Kudo T."/>
            <person name="Yuki M."/>
            <person name="Igarashi Y."/>
            <person name="Tanasupawat S."/>
        </authorList>
    </citation>
    <scope>NUCLEOTIDE SEQUENCE [LARGE SCALE GENOMIC DNA]</scope>
    <source>
        <strain evidence="2 3">CYP1-5</strain>
    </source>
</reference>
<organism evidence="2 3">
    <name type="scientific">Actinomadura decatromicini</name>
    <dbReference type="NCBI Taxonomy" id="2604572"/>
    <lineage>
        <taxon>Bacteria</taxon>
        <taxon>Bacillati</taxon>
        <taxon>Actinomycetota</taxon>
        <taxon>Actinomycetes</taxon>
        <taxon>Streptosporangiales</taxon>
        <taxon>Thermomonosporaceae</taxon>
        <taxon>Actinomadura</taxon>
    </lineage>
</organism>
<keyword evidence="3" id="KW-1185">Reference proteome</keyword>
<dbReference type="AlphaFoldDB" id="A0A5D3FYH6"/>
<comment type="caution">
    <text evidence="2">The sequence shown here is derived from an EMBL/GenBank/DDBJ whole genome shotgun (WGS) entry which is preliminary data.</text>
</comment>
<sequence>MAVGDKITISLAVSRSTAGGWLRDEDRYAQGSQGLADKWGSDDLSMRASAQQHRDVADQLAFQLGDLSDLIEQLRRHIATARREIDKVEQRDDSEYRQRLAEDLPNMVADLERLQLRQRAYEARPDVPPQDDV</sequence>
<dbReference type="EMBL" id="VSRQ01000001">
    <property type="protein sequence ID" value="TYK53069.1"/>
    <property type="molecule type" value="Genomic_DNA"/>
</dbReference>
<dbReference type="RefSeq" id="WP_148757656.1">
    <property type="nucleotide sequence ID" value="NZ_VSRQ01000001.1"/>
</dbReference>
<keyword evidence="1" id="KW-0175">Coiled coil</keyword>
<evidence type="ECO:0000256" key="1">
    <source>
        <dbReference type="SAM" id="Coils"/>
    </source>
</evidence>
<protein>
    <submittedName>
        <fullName evidence="2">Uncharacterized protein</fullName>
    </submittedName>
</protein>
<feature type="coiled-coil region" evidence="1">
    <location>
        <begin position="64"/>
        <end position="91"/>
    </location>
</feature>